<feature type="domain" description="Ig-like" evidence="10">
    <location>
        <begin position="282"/>
        <end position="360"/>
    </location>
</feature>
<dbReference type="OrthoDB" id="9899560at2759"/>
<dbReference type="GeneID" id="103124986"/>
<keyword evidence="4 9" id="KW-0732">Signal</keyword>
<feature type="transmembrane region" description="Helical" evidence="8">
    <location>
        <begin position="391"/>
        <end position="412"/>
    </location>
</feature>
<evidence type="ECO:0000256" key="5">
    <source>
        <dbReference type="ARBA" id="ARBA00022989"/>
    </source>
</evidence>
<evidence type="ECO:0000259" key="10">
    <source>
        <dbReference type="PROSITE" id="PS50835"/>
    </source>
</evidence>
<feature type="signal peptide" evidence="9">
    <location>
        <begin position="1"/>
        <end position="32"/>
    </location>
</feature>
<gene>
    <name evidence="12" type="primary">FAM187A</name>
</gene>
<evidence type="ECO:0000256" key="4">
    <source>
        <dbReference type="ARBA" id="ARBA00022729"/>
    </source>
</evidence>
<dbReference type="STRING" id="9365.ENSEEUP00000006603"/>
<keyword evidence="11" id="KW-1185">Reference proteome</keyword>
<name>A0A1S3AJB5_ERIEU</name>
<dbReference type="InterPro" id="IPR039311">
    <property type="entry name" value="FAM187A/B"/>
</dbReference>
<dbReference type="Gene3D" id="2.60.40.10">
    <property type="entry name" value="Immunoglobulins"/>
    <property type="match status" value="1"/>
</dbReference>
<organism evidence="11 12">
    <name type="scientific">Erinaceus europaeus</name>
    <name type="common">Western European hedgehog</name>
    <dbReference type="NCBI Taxonomy" id="9365"/>
    <lineage>
        <taxon>Eukaryota</taxon>
        <taxon>Metazoa</taxon>
        <taxon>Chordata</taxon>
        <taxon>Craniata</taxon>
        <taxon>Vertebrata</taxon>
        <taxon>Euteleostomi</taxon>
        <taxon>Mammalia</taxon>
        <taxon>Eutheria</taxon>
        <taxon>Laurasiatheria</taxon>
        <taxon>Eulipotyphla</taxon>
        <taxon>Erinaceidae</taxon>
        <taxon>Erinaceinae</taxon>
        <taxon>Erinaceus</taxon>
    </lineage>
</organism>
<dbReference type="InterPro" id="IPR007110">
    <property type="entry name" value="Ig-like_dom"/>
</dbReference>
<evidence type="ECO:0000256" key="2">
    <source>
        <dbReference type="ARBA" id="ARBA00008727"/>
    </source>
</evidence>
<dbReference type="PANTHER" id="PTHR32178">
    <property type="entry name" value="FAM187"/>
    <property type="match status" value="1"/>
</dbReference>
<dbReference type="InterPro" id="IPR036179">
    <property type="entry name" value="Ig-like_dom_sf"/>
</dbReference>
<keyword evidence="3 8" id="KW-0812">Transmembrane</keyword>
<evidence type="ECO:0000256" key="8">
    <source>
        <dbReference type="SAM" id="Phobius"/>
    </source>
</evidence>
<dbReference type="eggNOG" id="ENOG502QRCU">
    <property type="taxonomic scope" value="Eukaryota"/>
</dbReference>
<evidence type="ECO:0000256" key="6">
    <source>
        <dbReference type="ARBA" id="ARBA00023136"/>
    </source>
</evidence>
<dbReference type="PANTHER" id="PTHR32178:SF7">
    <property type="entry name" value="IG-LIKE V-TYPE DOMAIN-CONTAINING PROTEIN FAM187A"/>
    <property type="match status" value="1"/>
</dbReference>
<evidence type="ECO:0000313" key="11">
    <source>
        <dbReference type="Proteomes" id="UP001652624"/>
    </source>
</evidence>
<comment type="similarity">
    <text evidence="2">Belongs to the FAM187 family.</text>
</comment>
<evidence type="ECO:0000313" key="12">
    <source>
        <dbReference type="RefSeq" id="XP_007535813.2"/>
    </source>
</evidence>
<feature type="chain" id="PRO_5047393462" evidence="9">
    <location>
        <begin position="33"/>
        <end position="435"/>
    </location>
</feature>
<dbReference type="GO" id="GO:0016020">
    <property type="term" value="C:membrane"/>
    <property type="evidence" value="ECO:0007669"/>
    <property type="project" value="UniProtKB-SubCell"/>
</dbReference>
<reference evidence="12" key="1">
    <citation type="submission" date="2025-08" db="UniProtKB">
        <authorList>
            <consortium name="RefSeq"/>
        </authorList>
    </citation>
    <scope>IDENTIFICATION</scope>
</reference>
<accession>A0A1S3AJB5</accession>
<proteinExistence type="inferred from homology"/>
<dbReference type="SUPFAM" id="SSF48726">
    <property type="entry name" value="Immunoglobulin"/>
    <property type="match status" value="2"/>
</dbReference>
<keyword evidence="6 8" id="KW-0472">Membrane</keyword>
<dbReference type="Pfam" id="PF07686">
    <property type="entry name" value="V-set"/>
    <property type="match status" value="1"/>
</dbReference>
<keyword evidence="7" id="KW-0325">Glycoprotein</keyword>
<comment type="subcellular location">
    <subcellularLocation>
        <location evidence="1">Membrane</location>
        <topology evidence="1">Single-pass type I membrane protein</topology>
    </subcellularLocation>
</comment>
<evidence type="ECO:0000256" key="3">
    <source>
        <dbReference type="ARBA" id="ARBA00022692"/>
    </source>
</evidence>
<dbReference type="InParanoid" id="A0A1S3AJB5"/>
<dbReference type="InterPro" id="IPR013106">
    <property type="entry name" value="Ig_V-set"/>
</dbReference>
<keyword evidence="5 8" id="KW-1133">Transmembrane helix</keyword>
<evidence type="ECO:0000256" key="7">
    <source>
        <dbReference type="ARBA" id="ARBA00023180"/>
    </source>
</evidence>
<dbReference type="Proteomes" id="UP001652624">
    <property type="component" value="Chromosome 12"/>
</dbReference>
<dbReference type="AlphaFoldDB" id="A0A1S3AJB5"/>
<sequence length="435" mass="49904">MAWLCPFCLLPPAGMNLAYTAILLWLCGSFQAFEIVEKENIFQRTPCPAFLMFDNVAYLADMSFELPCHCKPEDVSAVVWYYQKHLGSSHTKVLTDFDGRVLTEAAQVRVGSDMLVRFSIHMFSLLVFRSQPEDSGLYFCGTRKGDYFYAYDVDIQSSERIVATFRDQGQEPFADEYHGTLHVFTTFWEWTPCDRCGVRGEQWRIGLCYLQSPDLSPRYQKTLPDVVSCGSRAVSRELQTKTRDHTPEVLIRSCLAPCHNRKTIHKGVMAIFNYVSKVGSRPWVPQVPIQFHQQRLGHGLIISCPGARPEHAVAWDKNHQHLYRTQYLIGVNRSMRVFIDHGNHLHIRFAQLTDRGIYYCWRQGVRVAGFRLGVTSLGRYQASFSDPETRAALMLTLIGYLLITAVFVIIHLCRCCCHLFYCCPNFSPRISLPQL</sequence>
<evidence type="ECO:0000256" key="9">
    <source>
        <dbReference type="SAM" id="SignalP"/>
    </source>
</evidence>
<protein>
    <submittedName>
        <fullName evidence="12">Ig-like V-type domain-containing protein FAM187A</fullName>
    </submittedName>
</protein>
<evidence type="ECO:0000256" key="1">
    <source>
        <dbReference type="ARBA" id="ARBA00004479"/>
    </source>
</evidence>
<dbReference type="InterPro" id="IPR013783">
    <property type="entry name" value="Ig-like_fold"/>
</dbReference>
<dbReference type="RefSeq" id="XP_007535813.2">
    <property type="nucleotide sequence ID" value="XM_007535751.2"/>
</dbReference>
<dbReference type="FunCoup" id="A0A1S3AJB5">
    <property type="interactions" value="60"/>
</dbReference>
<dbReference type="PROSITE" id="PS50835">
    <property type="entry name" value="IG_LIKE"/>
    <property type="match status" value="1"/>
</dbReference>